<name>A0A398BCF1_9BACI</name>
<evidence type="ECO:0000256" key="4">
    <source>
        <dbReference type="ARBA" id="ARBA00022692"/>
    </source>
</evidence>
<dbReference type="Pfam" id="PF02660">
    <property type="entry name" value="G3P_acyltransf"/>
    <property type="match status" value="1"/>
</dbReference>
<evidence type="ECO:0000256" key="9">
    <source>
        <dbReference type="ARBA" id="ARBA00023264"/>
    </source>
</evidence>
<dbReference type="UniPathway" id="UPA00085"/>
<protein>
    <recommendedName>
        <fullName evidence="10">Glycerol-3-phosphate acyltransferase</fullName>
    </recommendedName>
    <alternativeName>
        <fullName evidence="10">Acyl-PO4 G3P acyltransferase</fullName>
    </alternativeName>
    <alternativeName>
        <fullName evidence="10">Acyl-phosphate--glycerol-3-phosphate acyltransferase</fullName>
    </alternativeName>
    <alternativeName>
        <fullName evidence="10">G3P acyltransferase</fullName>
        <shortName evidence="10">GPAT</shortName>
        <ecNumber evidence="10">2.3.1.275</ecNumber>
    </alternativeName>
    <alternativeName>
        <fullName evidence="10">Lysophosphatidic acid synthase</fullName>
        <shortName evidence="10">LPA synthase</shortName>
    </alternativeName>
</protein>
<reference evidence="11 12" key="1">
    <citation type="submission" date="2018-08" db="EMBL/GenBank/DDBJ databases">
        <title>Bacillus jemisoniae sp. nov., Bacillus chryseoplanitiae sp. nov., Bacillus resnikiae sp. nov., and Bacillus frankliniae sp. nov., isolated from Viking spacecraft and associated surfaces.</title>
        <authorList>
            <person name="Seuylemezian A."/>
            <person name="Vaishampayan P."/>
        </authorList>
    </citation>
    <scope>NUCLEOTIDE SEQUENCE [LARGE SCALE GENOMIC DNA]</scope>
    <source>
        <strain evidence="11 12">JJ-247</strain>
    </source>
</reference>
<keyword evidence="1 10" id="KW-1003">Cell membrane</keyword>
<gene>
    <name evidence="10" type="primary">plsY</name>
    <name evidence="11" type="ORF">D1970_04905</name>
</gene>
<dbReference type="PANTHER" id="PTHR30309">
    <property type="entry name" value="INNER MEMBRANE PROTEIN YGIH"/>
    <property type="match status" value="1"/>
</dbReference>
<dbReference type="EC" id="2.3.1.275" evidence="10"/>
<feature type="transmembrane region" description="Helical" evidence="10">
    <location>
        <begin position="53"/>
        <end position="73"/>
    </location>
</feature>
<dbReference type="GO" id="GO:0005886">
    <property type="term" value="C:plasma membrane"/>
    <property type="evidence" value="ECO:0007669"/>
    <property type="project" value="UniProtKB-SubCell"/>
</dbReference>
<feature type="transmembrane region" description="Helical" evidence="10">
    <location>
        <begin position="6"/>
        <end position="24"/>
    </location>
</feature>
<dbReference type="Proteomes" id="UP000265816">
    <property type="component" value="Unassembled WGS sequence"/>
</dbReference>
<keyword evidence="2 10" id="KW-0444">Lipid biosynthesis</keyword>
<keyword evidence="7 10" id="KW-0472">Membrane</keyword>
<comment type="similarity">
    <text evidence="10">Belongs to the PlsY family.</text>
</comment>
<dbReference type="EMBL" id="QWVT01000009">
    <property type="protein sequence ID" value="RID87512.1"/>
    <property type="molecule type" value="Genomic_DNA"/>
</dbReference>
<dbReference type="AlphaFoldDB" id="A0A398BCF1"/>
<dbReference type="HAMAP" id="MF_01043">
    <property type="entry name" value="PlsY"/>
    <property type="match status" value="1"/>
</dbReference>
<evidence type="ECO:0000256" key="3">
    <source>
        <dbReference type="ARBA" id="ARBA00022679"/>
    </source>
</evidence>
<keyword evidence="11" id="KW-0012">Acyltransferase</keyword>
<evidence type="ECO:0000313" key="11">
    <source>
        <dbReference type="EMBL" id="RID87512.1"/>
    </source>
</evidence>
<evidence type="ECO:0000256" key="7">
    <source>
        <dbReference type="ARBA" id="ARBA00023136"/>
    </source>
</evidence>
<sequence length="191" mass="21451">MTLLILSYWIFSYLAGNLMAAWFVSKYRGIDLQQHHSQNLGARNAGRVLGKRAFVLTFLGDALKGSLVVILGYWMQLELWTVVTAAFFAILGHLYPFWLKFRGGKGISTFIGAGIALDPFLFLWMIIGTAVAMPIARSLTLSMVGGFIFYTAAIIATGKFIIYIPVILAIVFMLWKHRQNLQDALNLKRQK</sequence>
<feature type="transmembrane region" description="Helical" evidence="10">
    <location>
        <begin position="79"/>
        <end position="98"/>
    </location>
</feature>
<comment type="subunit">
    <text evidence="10">Probably interacts with PlsX.</text>
</comment>
<dbReference type="GO" id="GO:0008654">
    <property type="term" value="P:phospholipid biosynthetic process"/>
    <property type="evidence" value="ECO:0007669"/>
    <property type="project" value="UniProtKB-UniRule"/>
</dbReference>
<proteinExistence type="inferred from homology"/>
<keyword evidence="12" id="KW-1185">Reference proteome</keyword>
<evidence type="ECO:0000256" key="1">
    <source>
        <dbReference type="ARBA" id="ARBA00022475"/>
    </source>
</evidence>
<evidence type="ECO:0000256" key="2">
    <source>
        <dbReference type="ARBA" id="ARBA00022516"/>
    </source>
</evidence>
<keyword evidence="3 10" id="KW-0808">Transferase</keyword>
<dbReference type="InterPro" id="IPR003811">
    <property type="entry name" value="G3P_acylTferase_PlsY"/>
</dbReference>
<comment type="subcellular location">
    <subcellularLocation>
        <location evidence="10">Cell membrane</location>
        <topology evidence="10">Multi-pass membrane protein</topology>
    </subcellularLocation>
</comment>
<keyword evidence="8 10" id="KW-0594">Phospholipid biosynthesis</keyword>
<dbReference type="PANTHER" id="PTHR30309:SF0">
    <property type="entry name" value="GLYCEROL-3-PHOSPHATE ACYLTRANSFERASE-RELATED"/>
    <property type="match status" value="1"/>
</dbReference>
<comment type="catalytic activity">
    <reaction evidence="10">
        <text>an acyl phosphate + sn-glycerol 3-phosphate = a 1-acyl-sn-glycero-3-phosphate + phosphate</text>
        <dbReference type="Rhea" id="RHEA:34075"/>
        <dbReference type="ChEBI" id="CHEBI:43474"/>
        <dbReference type="ChEBI" id="CHEBI:57597"/>
        <dbReference type="ChEBI" id="CHEBI:57970"/>
        <dbReference type="ChEBI" id="CHEBI:59918"/>
        <dbReference type="EC" id="2.3.1.275"/>
    </reaction>
</comment>
<dbReference type="SMART" id="SM01207">
    <property type="entry name" value="G3P_acyltransf"/>
    <property type="match status" value="1"/>
</dbReference>
<accession>A0A398BCF1</accession>
<dbReference type="GO" id="GO:0043772">
    <property type="term" value="F:acyl-phosphate glycerol-3-phosphate acyltransferase activity"/>
    <property type="evidence" value="ECO:0007669"/>
    <property type="project" value="UniProtKB-UniRule"/>
</dbReference>
<evidence type="ECO:0000313" key="12">
    <source>
        <dbReference type="Proteomes" id="UP000265816"/>
    </source>
</evidence>
<evidence type="ECO:0000256" key="8">
    <source>
        <dbReference type="ARBA" id="ARBA00023209"/>
    </source>
</evidence>
<comment type="function">
    <text evidence="10">Catalyzes the transfer of an acyl group from acyl-phosphate (acyl-PO(4)) to glycerol-3-phosphate (G3P) to form lysophosphatidic acid (LPA). This enzyme utilizes acyl-phosphate as fatty acyl donor, but not acyl-CoA or acyl-ACP.</text>
</comment>
<keyword evidence="6 10" id="KW-0443">Lipid metabolism</keyword>
<comment type="caution">
    <text evidence="11">The sequence shown here is derived from an EMBL/GenBank/DDBJ whole genome shotgun (WGS) entry which is preliminary data.</text>
</comment>
<feature type="transmembrane region" description="Helical" evidence="10">
    <location>
        <begin position="110"/>
        <end position="135"/>
    </location>
</feature>
<keyword evidence="4 10" id="KW-0812">Transmembrane</keyword>
<dbReference type="RefSeq" id="WP_119111772.1">
    <property type="nucleotide sequence ID" value="NZ_CBCSEO010000007.1"/>
</dbReference>
<evidence type="ECO:0000256" key="6">
    <source>
        <dbReference type="ARBA" id="ARBA00023098"/>
    </source>
</evidence>
<feature type="transmembrane region" description="Helical" evidence="10">
    <location>
        <begin position="147"/>
        <end position="175"/>
    </location>
</feature>
<keyword evidence="9 10" id="KW-1208">Phospholipid metabolism</keyword>
<evidence type="ECO:0000256" key="10">
    <source>
        <dbReference type="HAMAP-Rule" id="MF_01043"/>
    </source>
</evidence>
<keyword evidence="5 10" id="KW-1133">Transmembrane helix</keyword>
<organism evidence="11 12">
    <name type="scientific">Mesobacillus zeae</name>
    <dbReference type="NCBI Taxonomy" id="1917180"/>
    <lineage>
        <taxon>Bacteria</taxon>
        <taxon>Bacillati</taxon>
        <taxon>Bacillota</taxon>
        <taxon>Bacilli</taxon>
        <taxon>Bacillales</taxon>
        <taxon>Bacillaceae</taxon>
        <taxon>Mesobacillus</taxon>
    </lineage>
</organism>
<comment type="pathway">
    <text evidence="10">Lipid metabolism; phospholipid metabolism.</text>
</comment>
<dbReference type="OrthoDB" id="9777124at2"/>
<evidence type="ECO:0000256" key="5">
    <source>
        <dbReference type="ARBA" id="ARBA00022989"/>
    </source>
</evidence>